<comment type="subcellular location">
    <subcellularLocation>
        <location evidence="11">Mitochondrion outer membrane</location>
    </subcellularLocation>
</comment>
<name>A0A6G1HAP6_9PEZI</name>
<dbReference type="GO" id="GO:0071949">
    <property type="term" value="F:FAD binding"/>
    <property type="evidence" value="ECO:0007669"/>
    <property type="project" value="InterPro"/>
</dbReference>
<dbReference type="GO" id="GO:0004502">
    <property type="term" value="F:kynurenine 3-monooxygenase activity"/>
    <property type="evidence" value="ECO:0007669"/>
    <property type="project" value="UniProtKB-UniRule"/>
</dbReference>
<keyword evidence="6 11" id="KW-0521">NADP</keyword>
<evidence type="ECO:0000259" key="12">
    <source>
        <dbReference type="Pfam" id="PF01494"/>
    </source>
</evidence>
<evidence type="ECO:0000256" key="8">
    <source>
        <dbReference type="ARBA" id="ARBA00023033"/>
    </source>
</evidence>
<comment type="pathway">
    <text evidence="11">Cofactor biosynthesis; NAD(+) biosynthesis; quinolinate from L-kynurenine: step 1/3.</text>
</comment>
<proteinExistence type="inferred from homology"/>
<dbReference type="PANTHER" id="PTHR46028">
    <property type="entry name" value="KYNURENINE 3-MONOOXYGENASE"/>
    <property type="match status" value="1"/>
</dbReference>
<dbReference type="InterPro" id="IPR036188">
    <property type="entry name" value="FAD/NAD-bd_sf"/>
</dbReference>
<evidence type="ECO:0000256" key="1">
    <source>
        <dbReference type="ARBA" id="ARBA00001974"/>
    </source>
</evidence>
<dbReference type="UniPathway" id="UPA00253">
    <property type="reaction ID" value="UER00328"/>
</dbReference>
<dbReference type="OrthoDB" id="10053569at2759"/>
<keyword evidence="11" id="KW-0472">Membrane</keyword>
<dbReference type="GO" id="GO:0019805">
    <property type="term" value="P:quinolinate biosynthetic process"/>
    <property type="evidence" value="ECO:0007669"/>
    <property type="project" value="UniProtKB-UniRule"/>
</dbReference>
<dbReference type="GO" id="GO:0034354">
    <property type="term" value="P:'de novo' NAD+ biosynthetic process from L-tryptophan"/>
    <property type="evidence" value="ECO:0007669"/>
    <property type="project" value="UniProtKB-UniRule"/>
</dbReference>
<dbReference type="PANTHER" id="PTHR46028:SF2">
    <property type="entry name" value="KYNURENINE 3-MONOOXYGENASE"/>
    <property type="match status" value="1"/>
</dbReference>
<dbReference type="PRINTS" id="PR00420">
    <property type="entry name" value="RNGMNOXGNASE"/>
</dbReference>
<dbReference type="AlphaFoldDB" id="A0A6G1HAP6"/>
<dbReference type="FunFam" id="3.50.50.60:FF:000129">
    <property type="entry name" value="Kynurenine 3-monooxygenase"/>
    <property type="match status" value="1"/>
</dbReference>
<dbReference type="GO" id="GO:0006569">
    <property type="term" value="P:L-tryptophan catabolic process"/>
    <property type="evidence" value="ECO:0007669"/>
    <property type="project" value="UniProtKB-UniRule"/>
</dbReference>
<accession>A0A6G1HAP6</accession>
<evidence type="ECO:0000313" key="14">
    <source>
        <dbReference type="Proteomes" id="UP000800041"/>
    </source>
</evidence>
<evidence type="ECO:0000256" key="2">
    <source>
        <dbReference type="ARBA" id="ARBA00022630"/>
    </source>
</evidence>
<dbReference type="Gene3D" id="3.50.50.60">
    <property type="entry name" value="FAD/NAD(P)-binding domain"/>
    <property type="match status" value="1"/>
</dbReference>
<comment type="cofactor">
    <cofactor evidence="1 11">
        <name>FAD</name>
        <dbReference type="ChEBI" id="CHEBI:57692"/>
    </cofactor>
</comment>
<organism evidence="13 14">
    <name type="scientific">Aulographum hederae CBS 113979</name>
    <dbReference type="NCBI Taxonomy" id="1176131"/>
    <lineage>
        <taxon>Eukaryota</taxon>
        <taxon>Fungi</taxon>
        <taxon>Dikarya</taxon>
        <taxon>Ascomycota</taxon>
        <taxon>Pezizomycotina</taxon>
        <taxon>Dothideomycetes</taxon>
        <taxon>Pleosporomycetidae</taxon>
        <taxon>Aulographales</taxon>
        <taxon>Aulographaceae</taxon>
    </lineage>
</organism>
<keyword evidence="5 11" id="KW-0274">FAD</keyword>
<comment type="function">
    <text evidence="11">Catalyzes the hydroxylation of L-kynurenine (L-Kyn) to form 3-hydroxy-L-kynurenine (L-3OHKyn). Required for synthesis of quinolinic acid.</text>
</comment>
<protein>
    <recommendedName>
        <fullName evidence="11">Kynurenine 3-monooxygenase</fullName>
        <ecNumber evidence="11">1.14.13.9</ecNumber>
    </recommendedName>
    <alternativeName>
        <fullName evidence="11">Biosynthesis of nicotinic acid protein 4</fullName>
    </alternativeName>
    <alternativeName>
        <fullName evidence="11">Kynurenine 3-hydroxylase</fullName>
    </alternativeName>
</protein>
<keyword evidence="7 11" id="KW-0560">Oxidoreductase</keyword>
<dbReference type="Pfam" id="PF01494">
    <property type="entry name" value="FAD_binding_3"/>
    <property type="match status" value="1"/>
</dbReference>
<sequence>MAAVTRQKIIVVGAGPVGALAALYAAKRGDDVEVYELRGDLRDASTIPLNFTKSINLALSERGINSMKMAQCEGLLEAVLNETIPMHGRMIHGENNGKVSEESQAYDVHGRFIRAVDRHGLNNRMLDELEKMPNVQFFFNHKLTGADFKQNLAWFERREAAGSASKQDGSKPHSEEIQVPFDFMIGADGAHSSVRYNLMKYARMNYQQEYIDTLWCEFLIEPQKTAQGSQHAISPNHLHIWPGGSFMFIAIPSLDKSFTCTLFLPALKFEWLDAHPESLIPFFRENFPGVVSDLIPEEEIKRQYNSNPHLPLISIKCTPYHHGSSVVILGDAAHAMVPFYGQGMNAGLEDVRVLFDHLDAHTASVVSSNSARAEARAAALETYTAQRHPDAVSINDLALRNYKEMNHDVTSPIYMLRKRIEESLNTYFPKSGWATQYSRVSFGNERYSDVQKSAQRQGRILTRVMGALPVVMAGVGWAAWWAWRVNRAVGEVAPGRSLSWLGTRIEELGKSIK</sequence>
<dbReference type="GO" id="GO:0043420">
    <property type="term" value="P:anthranilate metabolic process"/>
    <property type="evidence" value="ECO:0007669"/>
    <property type="project" value="UniProtKB-UniRule"/>
</dbReference>
<evidence type="ECO:0000256" key="6">
    <source>
        <dbReference type="ARBA" id="ARBA00022857"/>
    </source>
</evidence>
<dbReference type="InterPro" id="IPR027545">
    <property type="entry name" value="Kynurenine_monooxygenase"/>
</dbReference>
<keyword evidence="3 11" id="KW-0662">Pyridine nucleotide biosynthesis</keyword>
<keyword evidence="8 11" id="KW-0503">Monooxygenase</keyword>
<evidence type="ECO:0000256" key="10">
    <source>
        <dbReference type="ARBA" id="ARBA00047818"/>
    </source>
</evidence>
<comment type="catalytic activity">
    <reaction evidence="10 11">
        <text>L-kynurenine + NADPH + O2 + H(+) = 3-hydroxy-L-kynurenine + NADP(+) + H2O</text>
        <dbReference type="Rhea" id="RHEA:20545"/>
        <dbReference type="ChEBI" id="CHEBI:15377"/>
        <dbReference type="ChEBI" id="CHEBI:15378"/>
        <dbReference type="ChEBI" id="CHEBI:15379"/>
        <dbReference type="ChEBI" id="CHEBI:57783"/>
        <dbReference type="ChEBI" id="CHEBI:57959"/>
        <dbReference type="ChEBI" id="CHEBI:58125"/>
        <dbReference type="ChEBI" id="CHEBI:58349"/>
        <dbReference type="EC" id="1.14.13.9"/>
    </reaction>
</comment>
<evidence type="ECO:0000256" key="7">
    <source>
        <dbReference type="ARBA" id="ARBA00023002"/>
    </source>
</evidence>
<evidence type="ECO:0000256" key="3">
    <source>
        <dbReference type="ARBA" id="ARBA00022642"/>
    </source>
</evidence>
<evidence type="ECO:0000256" key="5">
    <source>
        <dbReference type="ARBA" id="ARBA00022827"/>
    </source>
</evidence>
<keyword evidence="9 11" id="KW-0496">Mitochondrion</keyword>
<dbReference type="GO" id="GO:0005741">
    <property type="term" value="C:mitochondrial outer membrane"/>
    <property type="evidence" value="ECO:0007669"/>
    <property type="project" value="UniProtKB-SubCell"/>
</dbReference>
<dbReference type="InterPro" id="IPR002938">
    <property type="entry name" value="FAD-bd"/>
</dbReference>
<keyword evidence="4 11" id="KW-1000">Mitochondrion outer membrane</keyword>
<dbReference type="HAMAP" id="MF_01971">
    <property type="entry name" value="Kynurenine_monooxygenase"/>
    <property type="match status" value="1"/>
</dbReference>
<evidence type="ECO:0000313" key="13">
    <source>
        <dbReference type="EMBL" id="KAF1990296.1"/>
    </source>
</evidence>
<dbReference type="Proteomes" id="UP000800041">
    <property type="component" value="Unassembled WGS sequence"/>
</dbReference>
<keyword evidence="14" id="KW-1185">Reference proteome</keyword>
<gene>
    <name evidence="11" type="primary">BNA4</name>
    <name evidence="13" type="ORF">K402DRAFT_348276</name>
</gene>
<dbReference type="EMBL" id="ML977142">
    <property type="protein sequence ID" value="KAF1990296.1"/>
    <property type="molecule type" value="Genomic_DNA"/>
</dbReference>
<evidence type="ECO:0000256" key="9">
    <source>
        <dbReference type="ARBA" id="ARBA00023128"/>
    </source>
</evidence>
<comment type="similarity">
    <text evidence="11">Belongs to the aromatic-ring hydroxylase family. KMO subfamily.</text>
</comment>
<feature type="domain" description="FAD-binding" evidence="12">
    <location>
        <begin position="8"/>
        <end position="392"/>
    </location>
</feature>
<dbReference type="GO" id="GO:0070189">
    <property type="term" value="P:kynurenine metabolic process"/>
    <property type="evidence" value="ECO:0007669"/>
    <property type="project" value="TreeGrafter"/>
</dbReference>
<dbReference type="EC" id="1.14.13.9" evidence="11"/>
<evidence type="ECO:0000256" key="4">
    <source>
        <dbReference type="ARBA" id="ARBA00022787"/>
    </source>
</evidence>
<keyword evidence="2 11" id="KW-0285">Flavoprotein</keyword>
<reference evidence="13" key="1">
    <citation type="journal article" date="2020" name="Stud. Mycol.">
        <title>101 Dothideomycetes genomes: a test case for predicting lifestyles and emergence of pathogens.</title>
        <authorList>
            <person name="Haridas S."/>
            <person name="Albert R."/>
            <person name="Binder M."/>
            <person name="Bloem J."/>
            <person name="Labutti K."/>
            <person name="Salamov A."/>
            <person name="Andreopoulos B."/>
            <person name="Baker S."/>
            <person name="Barry K."/>
            <person name="Bills G."/>
            <person name="Bluhm B."/>
            <person name="Cannon C."/>
            <person name="Castanera R."/>
            <person name="Culley D."/>
            <person name="Daum C."/>
            <person name="Ezra D."/>
            <person name="Gonzalez J."/>
            <person name="Henrissat B."/>
            <person name="Kuo A."/>
            <person name="Liang C."/>
            <person name="Lipzen A."/>
            <person name="Lutzoni F."/>
            <person name="Magnuson J."/>
            <person name="Mondo S."/>
            <person name="Nolan M."/>
            <person name="Ohm R."/>
            <person name="Pangilinan J."/>
            <person name="Park H.-J."/>
            <person name="Ramirez L."/>
            <person name="Alfaro M."/>
            <person name="Sun H."/>
            <person name="Tritt A."/>
            <person name="Yoshinaga Y."/>
            <person name="Zwiers L.-H."/>
            <person name="Turgeon B."/>
            <person name="Goodwin S."/>
            <person name="Spatafora J."/>
            <person name="Crous P."/>
            <person name="Grigoriev I."/>
        </authorList>
    </citation>
    <scope>NUCLEOTIDE SEQUENCE</scope>
    <source>
        <strain evidence="13">CBS 113979</strain>
    </source>
</reference>
<dbReference type="SUPFAM" id="SSF51905">
    <property type="entry name" value="FAD/NAD(P)-binding domain"/>
    <property type="match status" value="1"/>
</dbReference>
<evidence type="ECO:0000256" key="11">
    <source>
        <dbReference type="HAMAP-Rule" id="MF_03018"/>
    </source>
</evidence>